<evidence type="ECO:0000313" key="2">
    <source>
        <dbReference type="Proteomes" id="UP000266152"/>
    </source>
</evidence>
<organism evidence="1 2">
    <name type="scientific">Fusarium sporotrichioides</name>
    <dbReference type="NCBI Taxonomy" id="5514"/>
    <lineage>
        <taxon>Eukaryota</taxon>
        <taxon>Fungi</taxon>
        <taxon>Dikarya</taxon>
        <taxon>Ascomycota</taxon>
        <taxon>Pezizomycotina</taxon>
        <taxon>Sordariomycetes</taxon>
        <taxon>Hypocreomycetidae</taxon>
        <taxon>Hypocreales</taxon>
        <taxon>Nectriaceae</taxon>
        <taxon>Fusarium</taxon>
    </lineage>
</organism>
<sequence length="263" mass="30894">MREEDDSLFTRIRRFYFCLLRYVQDYMMKATSYYLPRAYCMLPLLSQDGTCFKDEYLESDFDLGSFGMVGRRRLFWAFLRYELMSRIRLYKATVDSSYTPPSRLNQREGRPFLQWEDEALRCVQQYVSSLYAANYAQWDGIRLPNDRTAADPSHLSCPPGLRPDHHSSQRVDWMAFQTRTWSVSEWFMERLEEYGFGILTDLTYDAKKAEKDRQGPELLCRYGSVAVPPPKPGIFTGNAFVFFSMTQECIPSTVLWSASPRYP</sequence>
<accession>A0A395SBY9</accession>
<dbReference type="Proteomes" id="UP000266152">
    <property type="component" value="Unassembled WGS sequence"/>
</dbReference>
<comment type="caution">
    <text evidence="1">The sequence shown here is derived from an EMBL/GenBank/DDBJ whole genome shotgun (WGS) entry which is preliminary data.</text>
</comment>
<dbReference type="EMBL" id="PXOF01000058">
    <property type="protein sequence ID" value="RGP69785.1"/>
    <property type="molecule type" value="Genomic_DNA"/>
</dbReference>
<evidence type="ECO:0000313" key="1">
    <source>
        <dbReference type="EMBL" id="RGP69785.1"/>
    </source>
</evidence>
<gene>
    <name evidence="1" type="ORF">FSPOR_4426</name>
</gene>
<name>A0A395SBY9_FUSSP</name>
<keyword evidence="2" id="KW-1185">Reference proteome</keyword>
<reference evidence="1 2" key="1">
    <citation type="journal article" date="2018" name="PLoS Pathog.">
        <title>Evolution of structural diversity of trichothecenes, a family of toxins produced by plant pathogenic and entomopathogenic fungi.</title>
        <authorList>
            <person name="Proctor R.H."/>
            <person name="McCormick S.P."/>
            <person name="Kim H.S."/>
            <person name="Cardoza R.E."/>
            <person name="Stanley A.M."/>
            <person name="Lindo L."/>
            <person name="Kelly A."/>
            <person name="Brown D.W."/>
            <person name="Lee T."/>
            <person name="Vaughan M.M."/>
            <person name="Alexander N.J."/>
            <person name="Busman M."/>
            <person name="Gutierrez S."/>
        </authorList>
    </citation>
    <scope>NUCLEOTIDE SEQUENCE [LARGE SCALE GENOMIC DNA]</scope>
    <source>
        <strain evidence="1 2">NRRL 3299</strain>
    </source>
</reference>
<dbReference type="AlphaFoldDB" id="A0A395SBY9"/>
<proteinExistence type="predicted"/>
<protein>
    <submittedName>
        <fullName evidence="1">Hyp1 protein</fullName>
    </submittedName>
</protein>